<dbReference type="Pfam" id="PF14900">
    <property type="entry name" value="DUF4493"/>
    <property type="match status" value="1"/>
</dbReference>
<dbReference type="Proteomes" id="UP000284434">
    <property type="component" value="Unassembled WGS sequence"/>
</dbReference>
<evidence type="ECO:0000313" key="5">
    <source>
        <dbReference type="Proteomes" id="UP000284434"/>
    </source>
</evidence>
<dbReference type="EMBL" id="JAQMRD010000022">
    <property type="protein sequence ID" value="MDB9224292.1"/>
    <property type="molecule type" value="Genomic_DNA"/>
</dbReference>
<dbReference type="OMA" id="SDEFMAN"/>
<dbReference type="EMBL" id="QRYW01000010">
    <property type="protein sequence ID" value="RGV28123.1"/>
    <property type="molecule type" value="Genomic_DNA"/>
</dbReference>
<reference evidence="1" key="2">
    <citation type="submission" date="2023-01" db="EMBL/GenBank/DDBJ databases">
        <title>Human gut microbiome strain richness.</title>
        <authorList>
            <person name="Chen-Liaw A."/>
        </authorList>
    </citation>
    <scope>NUCLEOTIDE SEQUENCE</scope>
    <source>
        <strain evidence="1">RTP21484st1_B7_RTP21484_190118</strain>
    </source>
</reference>
<dbReference type="Proteomes" id="UP000283426">
    <property type="component" value="Unassembled WGS sequence"/>
</dbReference>
<comment type="caution">
    <text evidence="3">The sequence shown here is derived from an EMBL/GenBank/DDBJ whole genome shotgun (WGS) entry which is preliminary data.</text>
</comment>
<accession>A0A3D4Z8X2</accession>
<name>A0A3D4Z8X2_9BACT</name>
<evidence type="ECO:0000313" key="4">
    <source>
        <dbReference type="Proteomes" id="UP000283426"/>
    </source>
</evidence>
<dbReference type="AlphaFoldDB" id="A0A3D4Z8X2"/>
<dbReference type="Proteomes" id="UP001212263">
    <property type="component" value="Unassembled WGS sequence"/>
</dbReference>
<gene>
    <name evidence="2" type="ORF">DWW24_06280</name>
    <name evidence="3" type="ORF">DXA53_07030</name>
    <name evidence="1" type="ORF">PN645_14950</name>
</gene>
<protein>
    <submittedName>
        <fullName evidence="3">DUF4493 domain-containing protein</fullName>
    </submittedName>
</protein>
<organism evidence="3 5">
    <name type="scientific">Odoribacter splanchnicus</name>
    <dbReference type="NCBI Taxonomy" id="28118"/>
    <lineage>
        <taxon>Bacteria</taxon>
        <taxon>Pseudomonadati</taxon>
        <taxon>Bacteroidota</taxon>
        <taxon>Bacteroidia</taxon>
        <taxon>Bacteroidales</taxon>
        <taxon>Odoribacteraceae</taxon>
        <taxon>Odoribacter</taxon>
    </lineage>
</organism>
<evidence type="ECO:0000313" key="1">
    <source>
        <dbReference type="EMBL" id="MDB9224292.1"/>
    </source>
</evidence>
<evidence type="ECO:0000313" key="3">
    <source>
        <dbReference type="EMBL" id="RGY07405.1"/>
    </source>
</evidence>
<dbReference type="EMBL" id="QSCO01000008">
    <property type="protein sequence ID" value="RGY07405.1"/>
    <property type="molecule type" value="Genomic_DNA"/>
</dbReference>
<dbReference type="GeneID" id="61274808"/>
<dbReference type="InterPro" id="IPR027840">
    <property type="entry name" value="DUF4493"/>
</dbReference>
<dbReference type="PROSITE" id="PS51257">
    <property type="entry name" value="PROKAR_LIPOPROTEIN"/>
    <property type="match status" value="1"/>
</dbReference>
<dbReference type="RefSeq" id="WP_013611812.1">
    <property type="nucleotide sequence ID" value="NZ_JABWDG010000004.1"/>
</dbReference>
<sequence>MKIHIIIIFFSVILGASCEKSESQRVNYGSILLESIHFSVGGETIPLSRAVDAGLQVQIRQNGVLLEGQDYAPGTDFSKRITLPVGENYTVKAFTPDQTEAGNDEPGHPVYSVESEPFEVIEGDITTLSLTAPQINVGVAMSCDESFAREFTEISVAIVSESGRSVTITGAEDTGYRYFTLPVSGKLSYTVLAKNQDGEVMQKTSALSVEAKNYRINLAIE</sequence>
<evidence type="ECO:0000313" key="2">
    <source>
        <dbReference type="EMBL" id="RGV28123.1"/>
    </source>
</evidence>
<reference evidence="4 5" key="1">
    <citation type="submission" date="2018-08" db="EMBL/GenBank/DDBJ databases">
        <title>A genome reference for cultivated species of the human gut microbiota.</title>
        <authorList>
            <person name="Zou Y."/>
            <person name="Xue W."/>
            <person name="Luo G."/>
        </authorList>
    </citation>
    <scope>NUCLEOTIDE SEQUENCE [LARGE SCALE GENOMIC DNA]</scope>
    <source>
        <strain evidence="2 4">AF14-6AC</strain>
        <strain evidence="3 5">OF03-11</strain>
    </source>
</reference>
<proteinExistence type="predicted"/>